<evidence type="ECO:0000313" key="1">
    <source>
        <dbReference type="EMBL" id="HIU41995.1"/>
    </source>
</evidence>
<dbReference type="AlphaFoldDB" id="A0A9D1LJK6"/>
<gene>
    <name evidence="1" type="ORF">IAD19_05525</name>
</gene>
<evidence type="ECO:0008006" key="3">
    <source>
        <dbReference type="Google" id="ProtNLM"/>
    </source>
</evidence>
<proteinExistence type="predicted"/>
<reference evidence="1" key="2">
    <citation type="journal article" date="2021" name="PeerJ">
        <title>Extensive microbial diversity within the chicken gut microbiome revealed by metagenomics and culture.</title>
        <authorList>
            <person name="Gilroy R."/>
            <person name="Ravi A."/>
            <person name="Getino M."/>
            <person name="Pursley I."/>
            <person name="Horton D.L."/>
            <person name="Alikhan N.F."/>
            <person name="Baker D."/>
            <person name="Gharbi K."/>
            <person name="Hall N."/>
            <person name="Watson M."/>
            <person name="Adriaenssens E.M."/>
            <person name="Foster-Nyarko E."/>
            <person name="Jarju S."/>
            <person name="Secka A."/>
            <person name="Antonio M."/>
            <person name="Oren A."/>
            <person name="Chaudhuri R.R."/>
            <person name="La Ragione R."/>
            <person name="Hildebrand F."/>
            <person name="Pallen M.J."/>
        </authorList>
    </citation>
    <scope>NUCLEOTIDE SEQUENCE</scope>
    <source>
        <strain evidence="1">4509</strain>
    </source>
</reference>
<evidence type="ECO:0000313" key="2">
    <source>
        <dbReference type="Proteomes" id="UP000824082"/>
    </source>
</evidence>
<name>A0A9D1LJK6_9FIRM</name>
<reference evidence="1" key="1">
    <citation type="submission" date="2020-10" db="EMBL/GenBank/DDBJ databases">
        <authorList>
            <person name="Gilroy R."/>
        </authorList>
    </citation>
    <scope>NUCLEOTIDE SEQUENCE</scope>
    <source>
        <strain evidence="1">4509</strain>
    </source>
</reference>
<organism evidence="1 2">
    <name type="scientific">Candidatus Egerieicola faecale</name>
    <dbReference type="NCBI Taxonomy" id="2840774"/>
    <lineage>
        <taxon>Bacteria</taxon>
        <taxon>Bacillati</taxon>
        <taxon>Bacillota</taxon>
        <taxon>Clostridia</taxon>
        <taxon>Eubacteriales</taxon>
        <taxon>Oscillospiraceae</taxon>
        <taxon>Oscillospiraceae incertae sedis</taxon>
        <taxon>Candidatus Egerieicola</taxon>
    </lineage>
</organism>
<accession>A0A9D1LJK6</accession>
<dbReference type="PROSITE" id="PS51257">
    <property type="entry name" value="PROKAR_LIPOPROTEIN"/>
    <property type="match status" value="1"/>
</dbReference>
<comment type="caution">
    <text evidence="1">The sequence shown here is derived from an EMBL/GenBank/DDBJ whole genome shotgun (WGS) entry which is preliminary data.</text>
</comment>
<dbReference type="EMBL" id="DVMX01000108">
    <property type="protein sequence ID" value="HIU41995.1"/>
    <property type="molecule type" value="Genomic_DNA"/>
</dbReference>
<protein>
    <recommendedName>
        <fullName evidence="3">Lipoprotein</fullName>
    </recommendedName>
</protein>
<sequence>MSRAEKNLIWALTCLLVCALLVLFCGCSQQSEPQQVELPQPAKGMVQIQNNTGKTVTGLEYRTMEEEDYTAITLQDGNWLTGNWVQLEKLEEYQEQPFALRLTFEDGSTLEVTDLVLFGGDYFSMDGEGNVTTYLYEDQLTSSQTQSTAETVSAA</sequence>
<dbReference type="Proteomes" id="UP000824082">
    <property type="component" value="Unassembled WGS sequence"/>
</dbReference>